<feature type="domain" description="GHMP kinase N-terminal" evidence="3">
    <location>
        <begin position="57"/>
        <end position="137"/>
    </location>
</feature>
<dbReference type="InterPro" id="IPR006204">
    <property type="entry name" value="GHMP_kinase_N_dom"/>
</dbReference>
<dbReference type="Pfam" id="PF00288">
    <property type="entry name" value="GHMP_kinases_N"/>
    <property type="match status" value="1"/>
</dbReference>
<dbReference type="EMBL" id="JADXDR010000062">
    <property type="protein sequence ID" value="KAI7841579.1"/>
    <property type="molecule type" value="Genomic_DNA"/>
</dbReference>
<evidence type="ECO:0000313" key="5">
    <source>
        <dbReference type="EMBL" id="KAI7841579.1"/>
    </source>
</evidence>
<evidence type="ECO:0000259" key="4">
    <source>
        <dbReference type="Pfam" id="PF08544"/>
    </source>
</evidence>
<sequence>MSTHQKDGTITSRVYSRIGLLGNPSDGFQGACLSLSLANFWAEAMTLVFFEHCRQHGISLPPGASNFSLSYTTTIPRQRGLSGSSAIATAALNCLLRHFSLEAAIPPADRPQLVLAAEAELGIAAGLQDRVIQVYGGLVHMDFSAEATSTLGRGRYTSLDPALLPPLWLIYSKAVPPGKDSGRVHASVKQLWLQGDAATREAMQHIARLAQAGRMALDQQKWHVLAALMSRNFQLRRQLYGDAVVGAQNLAMVAAAESVGAAGKLTGSGGAVVALCPEGAEQAERLRAACAVAGFECVPVQVGPALHQASD</sequence>
<dbReference type="InterPro" id="IPR053034">
    <property type="entry name" value="Glucuronokinase-like"/>
</dbReference>
<evidence type="ECO:0008006" key="7">
    <source>
        <dbReference type="Google" id="ProtNLM"/>
    </source>
</evidence>
<dbReference type="Gene3D" id="3.30.230.120">
    <property type="match status" value="1"/>
</dbReference>
<keyword evidence="2" id="KW-0067">ATP-binding</keyword>
<dbReference type="SUPFAM" id="SSF55060">
    <property type="entry name" value="GHMP Kinase, C-terminal domain"/>
    <property type="match status" value="1"/>
</dbReference>
<proteinExistence type="predicted"/>
<name>A0AAD5H2A8_9CHLO</name>
<evidence type="ECO:0000259" key="3">
    <source>
        <dbReference type="Pfam" id="PF00288"/>
    </source>
</evidence>
<evidence type="ECO:0000256" key="1">
    <source>
        <dbReference type="ARBA" id="ARBA00022741"/>
    </source>
</evidence>
<dbReference type="Proteomes" id="UP001205105">
    <property type="component" value="Unassembled WGS sequence"/>
</dbReference>
<reference evidence="5" key="1">
    <citation type="submission" date="2020-11" db="EMBL/GenBank/DDBJ databases">
        <title>Chlorella ohadii genome sequencing and assembly.</title>
        <authorList>
            <person name="Murik O."/>
            <person name="Treves H."/>
            <person name="Kedem I."/>
            <person name="Shotland Y."/>
            <person name="Kaplan A."/>
        </authorList>
    </citation>
    <scope>NUCLEOTIDE SEQUENCE</scope>
    <source>
        <strain evidence="5">1</strain>
    </source>
</reference>
<evidence type="ECO:0000256" key="2">
    <source>
        <dbReference type="ARBA" id="ARBA00022840"/>
    </source>
</evidence>
<keyword evidence="1" id="KW-0547">Nucleotide-binding</keyword>
<comment type="caution">
    <text evidence="5">The sequence shown here is derived from an EMBL/GenBank/DDBJ whole genome shotgun (WGS) entry which is preliminary data.</text>
</comment>
<accession>A0AAD5H2A8</accession>
<dbReference type="SUPFAM" id="SSF54211">
    <property type="entry name" value="Ribosomal protein S5 domain 2-like"/>
    <property type="match status" value="1"/>
</dbReference>
<evidence type="ECO:0000313" key="6">
    <source>
        <dbReference type="Proteomes" id="UP001205105"/>
    </source>
</evidence>
<dbReference type="PRINTS" id="PR00960">
    <property type="entry name" value="LMBPPROTEIN"/>
</dbReference>
<gene>
    <name evidence="5" type="ORF">COHA_004749</name>
</gene>
<dbReference type="GO" id="GO:0047940">
    <property type="term" value="F:glucuronokinase activity"/>
    <property type="evidence" value="ECO:0007669"/>
    <property type="project" value="TreeGrafter"/>
</dbReference>
<organism evidence="5 6">
    <name type="scientific">Chlorella ohadii</name>
    <dbReference type="NCBI Taxonomy" id="2649997"/>
    <lineage>
        <taxon>Eukaryota</taxon>
        <taxon>Viridiplantae</taxon>
        <taxon>Chlorophyta</taxon>
        <taxon>core chlorophytes</taxon>
        <taxon>Trebouxiophyceae</taxon>
        <taxon>Chlorellales</taxon>
        <taxon>Chlorellaceae</taxon>
        <taxon>Chlorella clade</taxon>
        <taxon>Chlorella</taxon>
    </lineage>
</organism>
<dbReference type="InterPro" id="IPR013750">
    <property type="entry name" value="GHMP_kinase_C_dom"/>
</dbReference>
<dbReference type="PANTHER" id="PTHR38710:SF1">
    <property type="entry name" value="WITH PUTATIVE URIDYL PYROPHOSPHORYLASE-RELATED"/>
    <property type="match status" value="1"/>
</dbReference>
<dbReference type="AlphaFoldDB" id="A0AAD5H2A8"/>
<dbReference type="InterPro" id="IPR036554">
    <property type="entry name" value="GHMP_kinase_C_sf"/>
</dbReference>
<dbReference type="Pfam" id="PF08544">
    <property type="entry name" value="GHMP_kinases_C"/>
    <property type="match status" value="1"/>
</dbReference>
<dbReference type="InterPro" id="IPR020568">
    <property type="entry name" value="Ribosomal_Su5_D2-typ_SF"/>
</dbReference>
<protein>
    <recommendedName>
        <fullName evidence="7">GHMP kinase N-terminal domain-containing protein</fullName>
    </recommendedName>
</protein>
<dbReference type="PANTHER" id="PTHR38710">
    <property type="entry name" value="WITH PUTATIVE URIDYL PYROPHOSPHORYLASE-RELATED"/>
    <property type="match status" value="1"/>
</dbReference>
<dbReference type="InterPro" id="IPR001174">
    <property type="entry name" value="HddA/FKP"/>
</dbReference>
<keyword evidence="6" id="KW-1185">Reference proteome</keyword>
<dbReference type="GO" id="GO:0005524">
    <property type="term" value="F:ATP binding"/>
    <property type="evidence" value="ECO:0007669"/>
    <property type="project" value="UniProtKB-KW"/>
</dbReference>
<feature type="domain" description="GHMP kinase C-terminal" evidence="4">
    <location>
        <begin position="217"/>
        <end position="289"/>
    </location>
</feature>